<keyword evidence="3" id="KW-1185">Reference proteome</keyword>
<evidence type="ECO:0000313" key="3">
    <source>
        <dbReference type="Proteomes" id="UP000286806"/>
    </source>
</evidence>
<sequence length="135" mass="14504">MSQINYEKGERMPDAAYLSAIAAAGADVQYILTGLRAGALAVEETRAGYIVEYVTPEEEALLENFRHAPPEGQAALKATSAALAYQQAAEAKPALRTRKSVVEFSDEYTGPRTGPVEFGDEMKPAPGKKRKDDAA</sequence>
<evidence type="ECO:0000256" key="1">
    <source>
        <dbReference type="SAM" id="MobiDB-lite"/>
    </source>
</evidence>
<dbReference type="OrthoDB" id="7011085at2"/>
<dbReference type="EMBL" id="BGOW01000017">
    <property type="protein sequence ID" value="GBL46234.1"/>
    <property type="molecule type" value="Genomic_DNA"/>
</dbReference>
<dbReference type="AlphaFoldDB" id="A0A401JF60"/>
<name>A0A401JF60_9PROT</name>
<dbReference type="Proteomes" id="UP000286806">
    <property type="component" value="Unassembled WGS sequence"/>
</dbReference>
<protein>
    <submittedName>
        <fullName evidence="2">Uncharacterized protein</fullName>
    </submittedName>
</protein>
<dbReference type="RefSeq" id="WP_124705022.1">
    <property type="nucleotide sequence ID" value="NZ_BGOW01000017.1"/>
</dbReference>
<organism evidence="2 3">
    <name type="scientific">Sulfuriferula multivorans</name>
    <dbReference type="NCBI Taxonomy" id="1559896"/>
    <lineage>
        <taxon>Bacteria</taxon>
        <taxon>Pseudomonadati</taxon>
        <taxon>Pseudomonadota</taxon>
        <taxon>Betaproteobacteria</taxon>
        <taxon>Nitrosomonadales</taxon>
        <taxon>Sulfuricellaceae</taxon>
        <taxon>Sulfuriferula</taxon>
    </lineage>
</organism>
<accession>A0A401JF60</accession>
<comment type="caution">
    <text evidence="2">The sequence shown here is derived from an EMBL/GenBank/DDBJ whole genome shotgun (WGS) entry which is preliminary data.</text>
</comment>
<feature type="region of interest" description="Disordered" evidence="1">
    <location>
        <begin position="91"/>
        <end position="135"/>
    </location>
</feature>
<proteinExistence type="predicted"/>
<evidence type="ECO:0000313" key="2">
    <source>
        <dbReference type="EMBL" id="GBL46234.1"/>
    </source>
</evidence>
<reference evidence="2 3" key="1">
    <citation type="journal article" date="2019" name="Front. Microbiol.">
        <title>Genomes of Neutrophilic Sulfur-Oxidizing Chemolithoautotrophs Representing 9 Proteobacterial Species From 8 Genera.</title>
        <authorList>
            <person name="Watanabe T."/>
            <person name="Kojima H."/>
            <person name="Umezawa K."/>
            <person name="Hori C."/>
            <person name="Takasuka T.E."/>
            <person name="Kato Y."/>
            <person name="Fukui M."/>
        </authorList>
    </citation>
    <scope>NUCLEOTIDE SEQUENCE [LARGE SCALE GENOMIC DNA]</scope>
    <source>
        <strain evidence="2 3">TTN</strain>
    </source>
</reference>
<gene>
    <name evidence="2" type="ORF">SFMTTN_2047</name>
</gene>